<dbReference type="GO" id="GO:0016757">
    <property type="term" value="F:glycosyltransferase activity"/>
    <property type="evidence" value="ECO:0007669"/>
    <property type="project" value="TreeGrafter"/>
</dbReference>
<dbReference type="Gene3D" id="3.40.50.2000">
    <property type="entry name" value="Glycogen Phosphorylase B"/>
    <property type="match status" value="1"/>
</dbReference>
<keyword evidence="1" id="KW-0808">Transferase</keyword>
<dbReference type="PANTHER" id="PTHR12526:SF600">
    <property type="entry name" value="GLYCOSYL TRANSFERASE GROUP 1"/>
    <property type="match status" value="1"/>
</dbReference>
<proteinExistence type="predicted"/>
<evidence type="ECO:0000313" key="2">
    <source>
        <dbReference type="Proteomes" id="UP000433101"/>
    </source>
</evidence>
<organism evidence="1 2">
    <name type="scientific">Stappia sediminis</name>
    <dbReference type="NCBI Taxonomy" id="2692190"/>
    <lineage>
        <taxon>Bacteria</taxon>
        <taxon>Pseudomonadati</taxon>
        <taxon>Pseudomonadota</taxon>
        <taxon>Alphaproteobacteria</taxon>
        <taxon>Hyphomicrobiales</taxon>
        <taxon>Stappiaceae</taxon>
        <taxon>Stappia</taxon>
    </lineage>
</organism>
<protein>
    <submittedName>
        <fullName evidence="1">Glycosyltransferase</fullName>
    </submittedName>
</protein>
<evidence type="ECO:0000313" key="1">
    <source>
        <dbReference type="EMBL" id="MXN67217.1"/>
    </source>
</evidence>
<reference evidence="1 2" key="1">
    <citation type="submission" date="2019-12" db="EMBL/GenBank/DDBJ databases">
        <authorList>
            <person name="Li M."/>
        </authorList>
    </citation>
    <scope>NUCLEOTIDE SEQUENCE [LARGE SCALE GENOMIC DNA]</scope>
    <source>
        <strain evidence="1 2">GBMRC 2046</strain>
    </source>
</reference>
<dbReference type="EMBL" id="WUMV01000009">
    <property type="protein sequence ID" value="MXN67217.1"/>
    <property type="molecule type" value="Genomic_DNA"/>
</dbReference>
<gene>
    <name evidence="1" type="ORF">GR183_20105</name>
</gene>
<keyword evidence="2" id="KW-1185">Reference proteome</keyword>
<dbReference type="PANTHER" id="PTHR12526">
    <property type="entry name" value="GLYCOSYLTRANSFERASE"/>
    <property type="match status" value="1"/>
</dbReference>
<name>A0A7X3S9U2_9HYPH</name>
<accession>A0A7X3S9U2</accession>
<dbReference type="Pfam" id="PF13692">
    <property type="entry name" value="Glyco_trans_1_4"/>
    <property type="match status" value="1"/>
</dbReference>
<comment type="caution">
    <text evidence="1">The sequence shown here is derived from an EMBL/GenBank/DDBJ whole genome shotgun (WGS) entry which is preliminary data.</text>
</comment>
<dbReference type="AlphaFoldDB" id="A0A7X3S9U2"/>
<sequence length="370" mass="40731">MSPAKRAVLVLSAYHPSSEAVSSGPKIVASVIAGLERKGYLVSVVSFENELDWAHRPGGYVARGAPGSRVFKLTRTGRIIAGLLHPLLPFAASVRRYAARRHVQCVLAERDFAKIEVEFTQAMEALPHNLWPRARLVCHDVLTQLHERRLEHAQGLWKLFARFELFRIRRWEEKVLRSVGEVVTLNGKDKALIEAISGRSDVSVRYPEIASYVQPQERTSSTVEPASLLYWGHMGRTENVDAVLYFVAEILPRIKLHCPEVRLIVAGIDPPGAIRRLEGQDVEVTGFIENPADVFRRAGIGIVPLRLGAGLKIKTLELLASGLPVVSTSVGAEGVEPCARLRVADDPESFSAAVIEVIKEEGPLGLGKRS</sequence>
<dbReference type="RefSeq" id="WP_160777448.1">
    <property type="nucleotide sequence ID" value="NZ_WUMV01000009.1"/>
</dbReference>
<dbReference type="Proteomes" id="UP000433101">
    <property type="component" value="Unassembled WGS sequence"/>
</dbReference>
<dbReference type="SUPFAM" id="SSF53756">
    <property type="entry name" value="UDP-Glycosyltransferase/glycogen phosphorylase"/>
    <property type="match status" value="1"/>
</dbReference>